<dbReference type="EMBL" id="GGEC01033242">
    <property type="protein sequence ID" value="MBX13726.1"/>
    <property type="molecule type" value="Transcribed_RNA"/>
</dbReference>
<protein>
    <submittedName>
        <fullName evidence="1">Uncharacterized protein</fullName>
    </submittedName>
</protein>
<reference evidence="1" key="1">
    <citation type="submission" date="2018-02" db="EMBL/GenBank/DDBJ databases">
        <title>Rhizophora mucronata_Transcriptome.</title>
        <authorList>
            <person name="Meera S.P."/>
            <person name="Sreeshan A."/>
            <person name="Augustine A."/>
        </authorList>
    </citation>
    <scope>NUCLEOTIDE SEQUENCE</scope>
    <source>
        <tissue evidence="1">Leaf</tissue>
    </source>
</reference>
<dbReference type="AlphaFoldDB" id="A0A2P2L6Z9"/>
<proteinExistence type="predicted"/>
<sequence length="18" mass="2211">MNELGIEKQNERMGNWVY</sequence>
<name>A0A2P2L6Z9_RHIMU</name>
<evidence type="ECO:0000313" key="1">
    <source>
        <dbReference type="EMBL" id="MBX13726.1"/>
    </source>
</evidence>
<accession>A0A2P2L6Z9</accession>
<organism evidence="1">
    <name type="scientific">Rhizophora mucronata</name>
    <name type="common">Asiatic mangrove</name>
    <dbReference type="NCBI Taxonomy" id="61149"/>
    <lineage>
        <taxon>Eukaryota</taxon>
        <taxon>Viridiplantae</taxon>
        <taxon>Streptophyta</taxon>
        <taxon>Embryophyta</taxon>
        <taxon>Tracheophyta</taxon>
        <taxon>Spermatophyta</taxon>
        <taxon>Magnoliopsida</taxon>
        <taxon>eudicotyledons</taxon>
        <taxon>Gunneridae</taxon>
        <taxon>Pentapetalae</taxon>
        <taxon>rosids</taxon>
        <taxon>fabids</taxon>
        <taxon>Malpighiales</taxon>
        <taxon>Rhizophoraceae</taxon>
        <taxon>Rhizophora</taxon>
    </lineage>
</organism>